<keyword evidence="1" id="KW-0732">Signal</keyword>
<feature type="signal peptide" evidence="1">
    <location>
        <begin position="1"/>
        <end position="21"/>
    </location>
</feature>
<protein>
    <recommendedName>
        <fullName evidence="4">Immunoglobulin super DCC subclass member</fullName>
    </recommendedName>
</protein>
<dbReference type="Proteomes" id="UP000591131">
    <property type="component" value="Unassembled WGS sequence"/>
</dbReference>
<name>A0A7J6N0T6_PERCH</name>
<dbReference type="OrthoDB" id="414555at2759"/>
<evidence type="ECO:0008006" key="4">
    <source>
        <dbReference type="Google" id="ProtNLM"/>
    </source>
</evidence>
<dbReference type="EMBL" id="JAAPAO010000012">
    <property type="protein sequence ID" value="KAF4677518.1"/>
    <property type="molecule type" value="Genomic_DNA"/>
</dbReference>
<comment type="caution">
    <text evidence="2">The sequence shown here is derived from an EMBL/GenBank/DDBJ whole genome shotgun (WGS) entry which is preliminary data.</text>
</comment>
<proteinExistence type="predicted"/>
<gene>
    <name evidence="2" type="ORF">FOL47_000906</name>
</gene>
<evidence type="ECO:0000256" key="1">
    <source>
        <dbReference type="SAM" id="SignalP"/>
    </source>
</evidence>
<evidence type="ECO:0000313" key="2">
    <source>
        <dbReference type="EMBL" id="KAF4677518.1"/>
    </source>
</evidence>
<accession>A0A7J6N0T6</accession>
<dbReference type="AlphaFoldDB" id="A0A7J6N0T6"/>
<keyword evidence="3" id="KW-1185">Reference proteome</keyword>
<evidence type="ECO:0000313" key="3">
    <source>
        <dbReference type="Proteomes" id="UP000591131"/>
    </source>
</evidence>
<organism evidence="2 3">
    <name type="scientific">Perkinsus chesapeaki</name>
    <name type="common">Clam parasite</name>
    <name type="synonym">Perkinsus andrewsi</name>
    <dbReference type="NCBI Taxonomy" id="330153"/>
    <lineage>
        <taxon>Eukaryota</taxon>
        <taxon>Sar</taxon>
        <taxon>Alveolata</taxon>
        <taxon>Perkinsozoa</taxon>
        <taxon>Perkinsea</taxon>
        <taxon>Perkinsida</taxon>
        <taxon>Perkinsidae</taxon>
        <taxon>Perkinsus</taxon>
    </lineage>
</organism>
<feature type="chain" id="PRO_5029896282" description="Immunoglobulin super DCC subclass member" evidence="1">
    <location>
        <begin position="22"/>
        <end position="132"/>
    </location>
</feature>
<reference evidence="2 3" key="1">
    <citation type="submission" date="2020-04" db="EMBL/GenBank/DDBJ databases">
        <title>Perkinsus chesapeaki whole genome sequence.</title>
        <authorList>
            <person name="Bogema D.R."/>
        </authorList>
    </citation>
    <scope>NUCLEOTIDE SEQUENCE [LARGE SCALE GENOMIC DNA]</scope>
    <source>
        <strain evidence="2">ATCC PRA-425</strain>
    </source>
</reference>
<sequence length="132" mass="13559">MSISPLSILLIGVLGMALADGKCTPSDVNVIQNSGKFNEFVYDCSYKTWGSGSRTSTCVQNGCGISPGCAACFGQSTSCGGSCAWKCAIFGKPSDQGCQNCLNSKGCTKALEACTGITNLPAPPSYRSSSCK</sequence>